<accession>A0A196SD81</accession>
<dbReference type="GO" id="GO:0048471">
    <property type="term" value="C:perinuclear region of cytoplasm"/>
    <property type="evidence" value="ECO:0007669"/>
    <property type="project" value="TreeGrafter"/>
</dbReference>
<dbReference type="AlphaFoldDB" id="A0A196SD81"/>
<name>A0A196SD81_BLAHN</name>
<dbReference type="InterPro" id="IPR032675">
    <property type="entry name" value="LRR_dom_sf"/>
</dbReference>
<keyword evidence="1" id="KW-0343">GTPase activation</keyword>
<gene>
    <name evidence="4" type="ORF">AV274_3315</name>
</gene>
<dbReference type="PANTHER" id="PTHR24113:SF12">
    <property type="entry name" value="RAN GTPASE-ACTIVATING PROTEIN 1"/>
    <property type="match status" value="1"/>
</dbReference>
<evidence type="ECO:0000313" key="5">
    <source>
        <dbReference type="Proteomes" id="UP000078348"/>
    </source>
</evidence>
<dbReference type="OrthoDB" id="10646926at2759"/>
<keyword evidence="3" id="KW-0677">Repeat</keyword>
<dbReference type="Proteomes" id="UP000078348">
    <property type="component" value="Unassembled WGS sequence"/>
</dbReference>
<evidence type="ECO:0000256" key="2">
    <source>
        <dbReference type="ARBA" id="ARBA00022614"/>
    </source>
</evidence>
<dbReference type="GO" id="GO:0005096">
    <property type="term" value="F:GTPase activator activity"/>
    <property type="evidence" value="ECO:0007669"/>
    <property type="project" value="UniProtKB-KW"/>
</dbReference>
<dbReference type="GO" id="GO:0005829">
    <property type="term" value="C:cytosol"/>
    <property type="evidence" value="ECO:0007669"/>
    <property type="project" value="TreeGrafter"/>
</dbReference>
<evidence type="ECO:0000256" key="3">
    <source>
        <dbReference type="ARBA" id="ARBA00022737"/>
    </source>
</evidence>
<keyword evidence="2" id="KW-0433">Leucine-rich repeat</keyword>
<dbReference type="GO" id="GO:0006913">
    <property type="term" value="P:nucleocytoplasmic transport"/>
    <property type="evidence" value="ECO:0007669"/>
    <property type="project" value="TreeGrafter"/>
</dbReference>
<dbReference type="GO" id="GO:0031267">
    <property type="term" value="F:small GTPase binding"/>
    <property type="evidence" value="ECO:0007669"/>
    <property type="project" value="TreeGrafter"/>
</dbReference>
<comment type="caution">
    <text evidence="4">The sequence shown here is derived from an EMBL/GenBank/DDBJ whole genome shotgun (WGS) entry which is preliminary data.</text>
</comment>
<protein>
    <submittedName>
        <fullName evidence="4">Uncharacterized protein</fullName>
    </submittedName>
</protein>
<dbReference type="EMBL" id="LXWW01000191">
    <property type="protein sequence ID" value="OAO14968.1"/>
    <property type="molecule type" value="Genomic_DNA"/>
</dbReference>
<proteinExistence type="predicted"/>
<dbReference type="InterPro" id="IPR027038">
    <property type="entry name" value="RanGap"/>
</dbReference>
<evidence type="ECO:0000313" key="4">
    <source>
        <dbReference type="EMBL" id="OAO14968.1"/>
    </source>
</evidence>
<evidence type="ECO:0000256" key="1">
    <source>
        <dbReference type="ARBA" id="ARBA00022468"/>
    </source>
</evidence>
<dbReference type="GO" id="GO:0005634">
    <property type="term" value="C:nucleus"/>
    <property type="evidence" value="ECO:0007669"/>
    <property type="project" value="TreeGrafter"/>
</dbReference>
<sequence>MDAAEEATDGILSIAVLKEDSFSLSDTPLSDDDVEELCNYLSNGAFYFHLALRNTQLSLKGLEKICSLLKSTKQFKTVDLSENSFSTRCFSLIAKTVATSKVTTLVLDNTSFGNDAVTKFGVIAKSRTLSSLSLCDNCLDDEGFRHLSFFLQKCSRLSSLRLANNEMTAESYPILSDFLENTPNIKEIDLSGVEMTTRQSKPFRRLAELSQCSIILTTDALANSDRKECDEKSHDLCLALQAVGELYARATEATEPIFDALPISEEDDDVVKELLCYPSLLASSIGKVEEFLMQCDADISSLQQLFIHNMSGIITVLNAPFSLCLDHAPANPVHSNPCGFVRIQLVSLCATFMACGSAEARTAMVACGVPERVLELMMGFPWNSVLHTKCALFFIAGIENSDSEVLSHFFETMKLDAVIASAVEKKEDVGYLGAFMQIAESIEKCGKGAGKEWDAFCERVLYPLLQKKAAFEQLRH</sequence>
<dbReference type="STRING" id="478820.A0A196SD81"/>
<dbReference type="SUPFAM" id="SSF52047">
    <property type="entry name" value="RNI-like"/>
    <property type="match status" value="1"/>
</dbReference>
<dbReference type="Gene3D" id="3.80.10.10">
    <property type="entry name" value="Ribonuclease Inhibitor"/>
    <property type="match status" value="1"/>
</dbReference>
<keyword evidence="5" id="KW-1185">Reference proteome</keyword>
<organism evidence="4 5">
    <name type="scientific">Blastocystis sp. subtype 1 (strain ATCC 50177 / NandII)</name>
    <dbReference type="NCBI Taxonomy" id="478820"/>
    <lineage>
        <taxon>Eukaryota</taxon>
        <taxon>Sar</taxon>
        <taxon>Stramenopiles</taxon>
        <taxon>Bigyra</taxon>
        <taxon>Opalozoa</taxon>
        <taxon>Opalinata</taxon>
        <taxon>Blastocystidae</taxon>
        <taxon>Blastocystis</taxon>
    </lineage>
</organism>
<dbReference type="PANTHER" id="PTHR24113">
    <property type="entry name" value="RAN GTPASE-ACTIVATING PROTEIN 1"/>
    <property type="match status" value="1"/>
</dbReference>
<reference evidence="4 5" key="1">
    <citation type="submission" date="2016-05" db="EMBL/GenBank/DDBJ databases">
        <title>Nuclear genome of Blastocystis sp. subtype 1 NandII.</title>
        <authorList>
            <person name="Gentekaki E."/>
            <person name="Curtis B."/>
            <person name="Stairs C."/>
            <person name="Eme L."/>
            <person name="Herman E."/>
            <person name="Klimes V."/>
            <person name="Arias M.C."/>
            <person name="Elias M."/>
            <person name="Hilliou F."/>
            <person name="Klute M."/>
            <person name="Malik S.-B."/>
            <person name="Pightling A."/>
            <person name="Rachubinski R."/>
            <person name="Salas D."/>
            <person name="Schlacht A."/>
            <person name="Suga H."/>
            <person name="Archibald J."/>
            <person name="Ball S.G."/>
            <person name="Clark G."/>
            <person name="Dacks J."/>
            <person name="Van Der Giezen M."/>
            <person name="Tsaousis A."/>
            <person name="Roger A."/>
        </authorList>
    </citation>
    <scope>NUCLEOTIDE SEQUENCE [LARGE SCALE GENOMIC DNA]</scope>
    <source>
        <strain evidence="5">ATCC 50177 / NandII</strain>
    </source>
</reference>